<sequence length="125" mass="14412">MGSHFRPLVHESPAINFHRLLLSSASGLQQQPWRRTSSARWRTASGSPSGCATAEVTLVARWWLHCLTRSRDCDYRLVVPMGKEVTRFEPSPSPLLFRRRLEFAVPDFVAVRRWNDYTIKFAVIL</sequence>
<dbReference type="Proteomes" id="UP000324705">
    <property type="component" value="Chromosome 3B"/>
</dbReference>
<dbReference type="Gramene" id="TRITD3Bv1G271850.1">
    <property type="protein sequence ID" value="TRITD3Bv1G271850.1"/>
    <property type="gene ID" value="TRITD3Bv1G271850"/>
</dbReference>
<reference evidence="1 2" key="1">
    <citation type="submission" date="2017-09" db="EMBL/GenBank/DDBJ databases">
        <authorList>
            <consortium name="International Durum Wheat Genome Sequencing Consortium (IDWGSC)"/>
            <person name="Milanesi L."/>
        </authorList>
    </citation>
    <scope>NUCLEOTIDE SEQUENCE [LARGE SCALE GENOMIC DNA]</scope>
    <source>
        <strain evidence="2">cv. Svevo</strain>
    </source>
</reference>
<protein>
    <submittedName>
        <fullName evidence="1">Uncharacterized protein</fullName>
    </submittedName>
</protein>
<keyword evidence="2" id="KW-1185">Reference proteome</keyword>
<evidence type="ECO:0000313" key="1">
    <source>
        <dbReference type="EMBL" id="VAH85829.1"/>
    </source>
</evidence>
<organism evidence="1 2">
    <name type="scientific">Triticum turgidum subsp. durum</name>
    <name type="common">Durum wheat</name>
    <name type="synonym">Triticum durum</name>
    <dbReference type="NCBI Taxonomy" id="4567"/>
    <lineage>
        <taxon>Eukaryota</taxon>
        <taxon>Viridiplantae</taxon>
        <taxon>Streptophyta</taxon>
        <taxon>Embryophyta</taxon>
        <taxon>Tracheophyta</taxon>
        <taxon>Spermatophyta</taxon>
        <taxon>Magnoliopsida</taxon>
        <taxon>Liliopsida</taxon>
        <taxon>Poales</taxon>
        <taxon>Poaceae</taxon>
        <taxon>BOP clade</taxon>
        <taxon>Pooideae</taxon>
        <taxon>Triticodae</taxon>
        <taxon>Triticeae</taxon>
        <taxon>Triticinae</taxon>
        <taxon>Triticum</taxon>
    </lineage>
</organism>
<gene>
    <name evidence="1" type="ORF">TRITD_3Bv1G271850</name>
</gene>
<dbReference type="EMBL" id="LT934116">
    <property type="protein sequence ID" value="VAH85829.1"/>
    <property type="molecule type" value="Genomic_DNA"/>
</dbReference>
<proteinExistence type="predicted"/>
<accession>A0A9R1SAI4</accession>
<dbReference type="AlphaFoldDB" id="A0A9R1SAI4"/>
<evidence type="ECO:0000313" key="2">
    <source>
        <dbReference type="Proteomes" id="UP000324705"/>
    </source>
</evidence>
<name>A0A9R1SAI4_TRITD</name>